<dbReference type="AlphaFoldDB" id="A0A146MCS8"/>
<dbReference type="EMBL" id="GDHC01001041">
    <property type="protein sequence ID" value="JAQ17588.1"/>
    <property type="molecule type" value="Transcribed_RNA"/>
</dbReference>
<protein>
    <submittedName>
        <fullName evidence="1">Uncharacterized protein</fullName>
    </submittedName>
</protein>
<name>A0A146MCS8_LYGHE</name>
<accession>A0A146MCS8</accession>
<organism evidence="1">
    <name type="scientific">Lygus hesperus</name>
    <name type="common">Western plant bug</name>
    <dbReference type="NCBI Taxonomy" id="30085"/>
    <lineage>
        <taxon>Eukaryota</taxon>
        <taxon>Metazoa</taxon>
        <taxon>Ecdysozoa</taxon>
        <taxon>Arthropoda</taxon>
        <taxon>Hexapoda</taxon>
        <taxon>Insecta</taxon>
        <taxon>Pterygota</taxon>
        <taxon>Neoptera</taxon>
        <taxon>Paraneoptera</taxon>
        <taxon>Hemiptera</taxon>
        <taxon>Heteroptera</taxon>
        <taxon>Panheteroptera</taxon>
        <taxon>Cimicomorpha</taxon>
        <taxon>Miridae</taxon>
        <taxon>Mirini</taxon>
        <taxon>Lygus</taxon>
    </lineage>
</organism>
<sequence length="180" mass="19207">MFIWVQCVQSTPLSIRDSSVDLQRRQYTLRLANLRHSSTRLLQHVDRRERGIGSRGSGFSGVVFQGGTPVLELRLVLERGDSGGEGVGSCAGVCGSSTAAMSCGGVWSALIGMEGPVNADGYEVVFGGAVLAADGYVFAVLVLQERNEVLDAVFDAVVAIACVLYLLRLPCASLEELQRQ</sequence>
<reference evidence="1" key="1">
    <citation type="journal article" date="2016" name="Gigascience">
        <title>De novo construction of an expanded transcriptome assembly for the western tarnished plant bug, Lygus hesperus.</title>
        <authorList>
            <person name="Tassone E.E."/>
            <person name="Geib S.M."/>
            <person name="Hall B."/>
            <person name="Fabrick J.A."/>
            <person name="Brent C.S."/>
            <person name="Hull J.J."/>
        </authorList>
    </citation>
    <scope>NUCLEOTIDE SEQUENCE</scope>
</reference>
<gene>
    <name evidence="1" type="ORF">g.22197</name>
</gene>
<evidence type="ECO:0000313" key="1">
    <source>
        <dbReference type="EMBL" id="JAQ17588.1"/>
    </source>
</evidence>
<proteinExistence type="predicted"/>